<feature type="compositionally biased region" description="Acidic residues" evidence="1">
    <location>
        <begin position="72"/>
        <end position="93"/>
    </location>
</feature>
<accession>A0A6G9XJ95</accession>
<protein>
    <submittedName>
        <fullName evidence="2">Uncharacterized protein</fullName>
    </submittedName>
</protein>
<dbReference type="RefSeq" id="WP_167460143.1">
    <property type="nucleotide sequence ID" value="NZ_CP046171.1"/>
</dbReference>
<name>A0A6G9XJ95_NOCBR</name>
<sequence>MRAEIRAAVWAYRTAAGRRRLAYFGDVVDLTEDEYERADRAGVLTPEPVAAEPVVELVLPDGGDLFPRLADDSDDDQSDQDDGDGSDEGDQGDDTAVPRPASTTSPKAEWHAYAVSRGIPAEEAGRMSRAEIAARLPEA</sequence>
<evidence type="ECO:0000313" key="3">
    <source>
        <dbReference type="Proteomes" id="UP000501705"/>
    </source>
</evidence>
<organism evidence="2 3">
    <name type="scientific">Nocardia brasiliensis</name>
    <dbReference type="NCBI Taxonomy" id="37326"/>
    <lineage>
        <taxon>Bacteria</taxon>
        <taxon>Bacillati</taxon>
        <taxon>Actinomycetota</taxon>
        <taxon>Actinomycetes</taxon>
        <taxon>Mycobacteriales</taxon>
        <taxon>Nocardiaceae</taxon>
        <taxon>Nocardia</taxon>
    </lineage>
</organism>
<dbReference type="EMBL" id="CP046171">
    <property type="protein sequence ID" value="QIS00986.1"/>
    <property type="molecule type" value="Genomic_DNA"/>
</dbReference>
<dbReference type="Proteomes" id="UP000501705">
    <property type="component" value="Chromosome"/>
</dbReference>
<evidence type="ECO:0000313" key="2">
    <source>
        <dbReference type="EMBL" id="QIS00986.1"/>
    </source>
</evidence>
<reference evidence="2 3" key="1">
    <citation type="journal article" date="2019" name="ACS Chem. Biol.">
        <title>Identification and Mobilization of a Cryptic Antibiotic Biosynthesis Gene Locus from a Human-Pathogenic Nocardia Isolate.</title>
        <authorList>
            <person name="Herisse M."/>
            <person name="Ishida K."/>
            <person name="Porter J.L."/>
            <person name="Howden B."/>
            <person name="Hertweck C."/>
            <person name="Stinear T.P."/>
            <person name="Pidot S.J."/>
        </authorList>
    </citation>
    <scope>NUCLEOTIDE SEQUENCE [LARGE SCALE GENOMIC DNA]</scope>
    <source>
        <strain evidence="2 3">AUSMDU00024985</strain>
    </source>
</reference>
<evidence type="ECO:0000256" key="1">
    <source>
        <dbReference type="SAM" id="MobiDB-lite"/>
    </source>
</evidence>
<gene>
    <name evidence="2" type="ORF">F5X71_00365</name>
</gene>
<proteinExistence type="predicted"/>
<feature type="region of interest" description="Disordered" evidence="1">
    <location>
        <begin position="61"/>
        <end position="111"/>
    </location>
</feature>
<dbReference type="AlphaFoldDB" id="A0A6G9XJ95"/>